<reference evidence="3" key="1">
    <citation type="journal article" date="2021" name="PeerJ">
        <title>Extensive microbial diversity within the chicken gut microbiome revealed by metagenomics and culture.</title>
        <authorList>
            <person name="Gilroy R."/>
            <person name="Ravi A."/>
            <person name="Getino M."/>
            <person name="Pursley I."/>
            <person name="Horton D.L."/>
            <person name="Alikhan N.F."/>
            <person name="Baker D."/>
            <person name="Gharbi K."/>
            <person name="Hall N."/>
            <person name="Watson M."/>
            <person name="Adriaenssens E.M."/>
            <person name="Foster-Nyarko E."/>
            <person name="Jarju S."/>
            <person name="Secka A."/>
            <person name="Antonio M."/>
            <person name="Oren A."/>
            <person name="Chaudhuri R.R."/>
            <person name="La Ragione R."/>
            <person name="Hildebrand F."/>
            <person name="Pallen M.J."/>
        </authorList>
    </citation>
    <scope>NUCLEOTIDE SEQUENCE</scope>
    <source>
        <strain evidence="3">ChiGjej4B4-12881</strain>
    </source>
</reference>
<dbReference type="AlphaFoldDB" id="A0A9D1W5G5"/>
<dbReference type="Gene3D" id="2.60.120.10">
    <property type="entry name" value="Jelly Rolls"/>
    <property type="match status" value="1"/>
</dbReference>
<dbReference type="PANTHER" id="PTHR46797">
    <property type="entry name" value="HTH-TYPE TRANSCRIPTIONAL REGULATOR"/>
    <property type="match status" value="1"/>
</dbReference>
<dbReference type="GO" id="GO:0003700">
    <property type="term" value="F:DNA-binding transcription factor activity"/>
    <property type="evidence" value="ECO:0007669"/>
    <property type="project" value="TreeGrafter"/>
</dbReference>
<keyword evidence="1" id="KW-0238">DNA-binding</keyword>
<evidence type="ECO:0000313" key="3">
    <source>
        <dbReference type="EMBL" id="HIX52662.1"/>
    </source>
</evidence>
<dbReference type="InterPro" id="IPR050807">
    <property type="entry name" value="TransReg_Diox_bact_type"/>
</dbReference>
<reference evidence="3" key="2">
    <citation type="submission" date="2021-04" db="EMBL/GenBank/DDBJ databases">
        <authorList>
            <person name="Gilroy R."/>
        </authorList>
    </citation>
    <scope>NUCLEOTIDE SEQUENCE</scope>
    <source>
        <strain evidence="3">ChiGjej4B4-12881</strain>
    </source>
</reference>
<dbReference type="InterPro" id="IPR001387">
    <property type="entry name" value="Cro/C1-type_HTH"/>
</dbReference>
<dbReference type="PROSITE" id="PS50943">
    <property type="entry name" value="HTH_CROC1"/>
    <property type="match status" value="1"/>
</dbReference>
<dbReference type="InterPro" id="IPR013096">
    <property type="entry name" value="Cupin_2"/>
</dbReference>
<dbReference type="EMBL" id="DXEU01000137">
    <property type="protein sequence ID" value="HIX52662.1"/>
    <property type="molecule type" value="Genomic_DNA"/>
</dbReference>
<dbReference type="CDD" id="cd02209">
    <property type="entry name" value="cupin_XRE_C"/>
    <property type="match status" value="1"/>
</dbReference>
<evidence type="ECO:0000256" key="1">
    <source>
        <dbReference type="ARBA" id="ARBA00023125"/>
    </source>
</evidence>
<feature type="domain" description="HTH cro/C1-type" evidence="2">
    <location>
        <begin position="7"/>
        <end position="61"/>
    </location>
</feature>
<dbReference type="PANTHER" id="PTHR46797:SF2">
    <property type="entry name" value="TRANSCRIPTIONAL REGULATOR"/>
    <property type="match status" value="1"/>
</dbReference>
<proteinExistence type="predicted"/>
<name>A0A9D1W5G5_9FIRM</name>
<comment type="caution">
    <text evidence="3">The sequence shown here is derived from an EMBL/GenBank/DDBJ whole genome shotgun (WGS) entry which is preliminary data.</text>
</comment>
<organism evidence="3 4">
    <name type="scientific">Candidatus Lachnoclostridium stercoripullorum</name>
    <dbReference type="NCBI Taxonomy" id="2838635"/>
    <lineage>
        <taxon>Bacteria</taxon>
        <taxon>Bacillati</taxon>
        <taxon>Bacillota</taxon>
        <taxon>Clostridia</taxon>
        <taxon>Lachnospirales</taxon>
        <taxon>Lachnospiraceae</taxon>
    </lineage>
</organism>
<dbReference type="SUPFAM" id="SSF51182">
    <property type="entry name" value="RmlC-like cupins"/>
    <property type="match status" value="1"/>
</dbReference>
<dbReference type="CDD" id="cd00093">
    <property type="entry name" value="HTH_XRE"/>
    <property type="match status" value="1"/>
</dbReference>
<dbReference type="SUPFAM" id="SSF47413">
    <property type="entry name" value="lambda repressor-like DNA-binding domains"/>
    <property type="match status" value="1"/>
</dbReference>
<accession>A0A9D1W5G5</accession>
<dbReference type="GO" id="GO:0003677">
    <property type="term" value="F:DNA binding"/>
    <property type="evidence" value="ECO:0007669"/>
    <property type="project" value="UniProtKB-KW"/>
</dbReference>
<evidence type="ECO:0000313" key="4">
    <source>
        <dbReference type="Proteomes" id="UP000886780"/>
    </source>
</evidence>
<dbReference type="Gene3D" id="1.10.260.40">
    <property type="entry name" value="lambda repressor-like DNA-binding domains"/>
    <property type="match status" value="1"/>
</dbReference>
<dbReference type="InterPro" id="IPR011051">
    <property type="entry name" value="RmlC_Cupin_sf"/>
</dbReference>
<sequence>MDIGSRLKELRILKGLTQEELADRAELSKGFISQVERNLTSPSIATLMDILQCLGTSVSEFFSETAEDQVVFGQQDYFKKLDGELLNEIQWIIPNAQKNRMEPILLTLKAGGSTCPDNPHEGEEFGYVLSGSVVIHLGSRSFRAKKGESFYFTADKTHYLTSKAGALLLWVSSPPSF</sequence>
<gene>
    <name evidence="3" type="ORF">IAA28_07645</name>
</gene>
<dbReference type="InterPro" id="IPR010982">
    <property type="entry name" value="Lambda_DNA-bd_dom_sf"/>
</dbReference>
<dbReference type="Pfam" id="PF01381">
    <property type="entry name" value="HTH_3"/>
    <property type="match status" value="1"/>
</dbReference>
<dbReference type="InterPro" id="IPR014710">
    <property type="entry name" value="RmlC-like_jellyroll"/>
</dbReference>
<dbReference type="Proteomes" id="UP000886780">
    <property type="component" value="Unassembled WGS sequence"/>
</dbReference>
<dbReference type="GO" id="GO:0005829">
    <property type="term" value="C:cytosol"/>
    <property type="evidence" value="ECO:0007669"/>
    <property type="project" value="TreeGrafter"/>
</dbReference>
<dbReference type="Pfam" id="PF07883">
    <property type="entry name" value="Cupin_2"/>
    <property type="match status" value="1"/>
</dbReference>
<dbReference type="SMART" id="SM00530">
    <property type="entry name" value="HTH_XRE"/>
    <property type="match status" value="1"/>
</dbReference>
<evidence type="ECO:0000259" key="2">
    <source>
        <dbReference type="PROSITE" id="PS50943"/>
    </source>
</evidence>
<protein>
    <submittedName>
        <fullName evidence="3">Helix-turn-helix domain-containing protein</fullName>
    </submittedName>
</protein>